<protein>
    <recommendedName>
        <fullName evidence="2">DUF7330 domain-containing protein</fullName>
    </recommendedName>
</protein>
<dbReference type="AlphaFoldDB" id="A0A165CNQ6"/>
<dbReference type="OrthoDB" id="2593559at2759"/>
<feature type="domain" description="DUF7330" evidence="2">
    <location>
        <begin position="74"/>
        <end position="251"/>
    </location>
</feature>
<evidence type="ECO:0000313" key="3">
    <source>
        <dbReference type="EMBL" id="KZT51112.1"/>
    </source>
</evidence>
<sequence>MNIAAQAQPPLMKENHQPQTRADVPLPPMPVSSTPTPGEDAYDLPKTFVDPGGGRKAKGIKIPSSLAKQNGVRIRRRGDVRETFIIDPSLPAPSGSVDRALDIRTTSDRGAVEARVYLLDSKPAQSDAMQDVQMSVKASNVKLTIAQTNAKHRVKLNIQGHKPRLGVDVDTLEVYLCPELRVDLEVHWSSHCFVKLPPNFTGKVDLHVGRRGTITVDEILKPRTRLINEDRGSQLFWIGDYTAEADESKFDRCFIRTQGDIALGIWKQDPELEEGFGITDMMQKLQLAGKEAMKKAMGGDKGSGGFLRRMLSSRKK</sequence>
<organism evidence="3 4">
    <name type="scientific">Calocera cornea HHB12733</name>
    <dbReference type="NCBI Taxonomy" id="1353952"/>
    <lineage>
        <taxon>Eukaryota</taxon>
        <taxon>Fungi</taxon>
        <taxon>Dikarya</taxon>
        <taxon>Basidiomycota</taxon>
        <taxon>Agaricomycotina</taxon>
        <taxon>Dacrymycetes</taxon>
        <taxon>Dacrymycetales</taxon>
        <taxon>Dacrymycetaceae</taxon>
        <taxon>Calocera</taxon>
    </lineage>
</organism>
<proteinExistence type="predicted"/>
<reference evidence="3 4" key="1">
    <citation type="journal article" date="2016" name="Mol. Biol. Evol.">
        <title>Comparative Genomics of Early-Diverging Mushroom-Forming Fungi Provides Insights into the Origins of Lignocellulose Decay Capabilities.</title>
        <authorList>
            <person name="Nagy L.G."/>
            <person name="Riley R."/>
            <person name="Tritt A."/>
            <person name="Adam C."/>
            <person name="Daum C."/>
            <person name="Floudas D."/>
            <person name="Sun H."/>
            <person name="Yadav J.S."/>
            <person name="Pangilinan J."/>
            <person name="Larsson K.H."/>
            <person name="Matsuura K."/>
            <person name="Barry K."/>
            <person name="Labutti K."/>
            <person name="Kuo R."/>
            <person name="Ohm R.A."/>
            <person name="Bhattacharya S.S."/>
            <person name="Shirouzu T."/>
            <person name="Yoshinaga Y."/>
            <person name="Martin F.M."/>
            <person name="Grigoriev I.V."/>
            <person name="Hibbett D.S."/>
        </authorList>
    </citation>
    <scope>NUCLEOTIDE SEQUENCE [LARGE SCALE GENOMIC DNA]</scope>
    <source>
        <strain evidence="3 4">HHB12733</strain>
    </source>
</reference>
<evidence type="ECO:0000259" key="2">
    <source>
        <dbReference type="Pfam" id="PF24016"/>
    </source>
</evidence>
<accession>A0A165CNQ6</accession>
<evidence type="ECO:0000313" key="4">
    <source>
        <dbReference type="Proteomes" id="UP000076842"/>
    </source>
</evidence>
<keyword evidence="4" id="KW-1185">Reference proteome</keyword>
<feature type="region of interest" description="Disordered" evidence="1">
    <location>
        <begin position="1"/>
        <end position="59"/>
    </location>
</feature>
<dbReference type="Proteomes" id="UP000076842">
    <property type="component" value="Unassembled WGS sequence"/>
</dbReference>
<gene>
    <name evidence="3" type="ORF">CALCODRAFT_512902</name>
</gene>
<dbReference type="InParanoid" id="A0A165CNQ6"/>
<dbReference type="InterPro" id="IPR055754">
    <property type="entry name" value="DUF7330"/>
</dbReference>
<evidence type="ECO:0000256" key="1">
    <source>
        <dbReference type="SAM" id="MobiDB-lite"/>
    </source>
</evidence>
<name>A0A165CNQ6_9BASI</name>
<dbReference type="Pfam" id="PF24016">
    <property type="entry name" value="DUF7330"/>
    <property type="match status" value="1"/>
</dbReference>
<dbReference type="EMBL" id="KV424125">
    <property type="protein sequence ID" value="KZT51112.1"/>
    <property type="molecule type" value="Genomic_DNA"/>
</dbReference>